<keyword evidence="4" id="KW-1185">Reference proteome</keyword>
<sequence>MARVIWRQGAALARRLCDQFEVAANHLHVAESAVTLLEPEVFAAWTNDVHSSILGADREELVATAARGHRASAARGRARALERKMKMWSPFASCVTLAAVKVGDEAVTEPRARAAALSSYWAPVFSRKAWAPLDAQRCADRMIKPFDFSSAPPPSYGLMVKVARQATHSAPGIDGLPYSAWAESPRCLEVLWAACCWLLSGQGLFDAESITLLAFLPKGEDESDGVDGRCARPPDQVRVLGLRNCSSKILTATVNVALQEPLAKIIPLSQRGFVRGRNFGYNILEVDLESRWHSAQPDAVQKSPITVSFDFAQAFPSLNQLFLVMVLRRFGFPEAVIEFVIELYAAVLAVAAIAGVVIPLFWQRSGIIQGDGLSGSLFAVAMSPFFFDAEADVEKKRHGIVRACADDVAAVLVAFVHILRMLRIMRCADRLANLVLKPSKCHVVPTEAAFSEPLQSKIQAMLAQRAPQWADFKVAPCLLFLGLWVGPAVTLEIAWRAPWRRYRQRARAVGDGVTSVTMSARYYATRVLPVLGHVGQHLPLPWNLRREEPTALAEVFKMPIGALTVKDWVQVATVSALIRAAGVTLSKFRALLSRHRRRVEGAVDFVPLPMASSRALAPIWWKLPSYAEFMADALGIAALPEEASHPQALLTAGRQAALQELEEAGLRGRRPMVQQRVRAAVESAWLEGQDLSQTFERRLLKWWPELAEKIRAIPWGQLGDLVSTASPAWAFQVIRSFSSGWLTSHRVLDARGRRSCILGCDAPDCFSHYVNCDRLSWAVSLALGRVLPGGRFIEGGPLLWLGLGTAAEQPLDAERFEHVVIASYFYHSSRQELFVPPDDALALARAALRAARLSAAPAQRARQAARGSARAAAASGR</sequence>
<dbReference type="EMBL" id="CAUYUJ010001831">
    <property type="protein sequence ID" value="CAK0797843.1"/>
    <property type="molecule type" value="Genomic_DNA"/>
</dbReference>
<evidence type="ECO:0000259" key="2">
    <source>
        <dbReference type="Pfam" id="PF00078"/>
    </source>
</evidence>
<feature type="domain" description="Reverse transcriptase" evidence="2">
    <location>
        <begin position="235"/>
        <end position="447"/>
    </location>
</feature>
<evidence type="ECO:0000313" key="3">
    <source>
        <dbReference type="EMBL" id="CAK0797843.1"/>
    </source>
</evidence>
<keyword evidence="1" id="KW-0472">Membrane</keyword>
<feature type="transmembrane region" description="Helical" evidence="1">
    <location>
        <begin position="339"/>
        <end position="361"/>
    </location>
</feature>
<evidence type="ECO:0000256" key="1">
    <source>
        <dbReference type="SAM" id="Phobius"/>
    </source>
</evidence>
<evidence type="ECO:0000313" key="4">
    <source>
        <dbReference type="Proteomes" id="UP001189429"/>
    </source>
</evidence>
<comment type="caution">
    <text evidence="3">The sequence shown here is derived from an EMBL/GenBank/DDBJ whole genome shotgun (WGS) entry which is preliminary data.</text>
</comment>
<keyword evidence="1" id="KW-0812">Transmembrane</keyword>
<dbReference type="PANTHER" id="PTHR19446">
    <property type="entry name" value="REVERSE TRANSCRIPTASES"/>
    <property type="match status" value="1"/>
</dbReference>
<dbReference type="Proteomes" id="UP001189429">
    <property type="component" value="Unassembled WGS sequence"/>
</dbReference>
<organism evidence="3 4">
    <name type="scientific">Prorocentrum cordatum</name>
    <dbReference type="NCBI Taxonomy" id="2364126"/>
    <lineage>
        <taxon>Eukaryota</taxon>
        <taxon>Sar</taxon>
        <taxon>Alveolata</taxon>
        <taxon>Dinophyceae</taxon>
        <taxon>Prorocentrales</taxon>
        <taxon>Prorocentraceae</taxon>
        <taxon>Prorocentrum</taxon>
    </lineage>
</organism>
<protein>
    <recommendedName>
        <fullName evidence="2">Reverse transcriptase domain-containing protein</fullName>
    </recommendedName>
</protein>
<proteinExistence type="predicted"/>
<reference evidence="3" key="1">
    <citation type="submission" date="2023-10" db="EMBL/GenBank/DDBJ databases">
        <authorList>
            <person name="Chen Y."/>
            <person name="Shah S."/>
            <person name="Dougan E. K."/>
            <person name="Thang M."/>
            <person name="Chan C."/>
        </authorList>
    </citation>
    <scope>NUCLEOTIDE SEQUENCE [LARGE SCALE GENOMIC DNA]</scope>
</reference>
<name>A0ABN9Q058_9DINO</name>
<gene>
    <name evidence="3" type="ORF">PCOR1329_LOCUS6805</name>
</gene>
<accession>A0ABN9Q058</accession>
<feature type="transmembrane region" description="Helical" evidence="1">
    <location>
        <begin position="472"/>
        <end position="495"/>
    </location>
</feature>
<dbReference type="Pfam" id="PF00078">
    <property type="entry name" value="RVT_1"/>
    <property type="match status" value="1"/>
</dbReference>
<dbReference type="InterPro" id="IPR000477">
    <property type="entry name" value="RT_dom"/>
</dbReference>
<keyword evidence="1" id="KW-1133">Transmembrane helix</keyword>